<keyword evidence="1" id="KW-0812">Transmembrane</keyword>
<protein>
    <submittedName>
        <fullName evidence="2">Uncharacterized protein</fullName>
    </submittedName>
</protein>
<evidence type="ECO:0000313" key="2">
    <source>
        <dbReference type="EMBL" id="MBN8204929.1"/>
    </source>
</evidence>
<dbReference type="AlphaFoldDB" id="A0A939DTX4"/>
<evidence type="ECO:0000313" key="3">
    <source>
        <dbReference type="Proteomes" id="UP000664385"/>
    </source>
</evidence>
<feature type="transmembrane region" description="Helical" evidence="1">
    <location>
        <begin position="15"/>
        <end position="37"/>
    </location>
</feature>
<accession>A0A939DTX4</accession>
<gene>
    <name evidence="2" type="ORF">JF543_03030</name>
</gene>
<comment type="caution">
    <text evidence="2">The sequence shown here is derived from an EMBL/GenBank/DDBJ whole genome shotgun (WGS) entry which is preliminary data.</text>
</comment>
<dbReference type="EMBL" id="JAEMWU010000001">
    <property type="protein sequence ID" value="MBN8204929.1"/>
    <property type="molecule type" value="Genomic_DNA"/>
</dbReference>
<proteinExistence type="predicted"/>
<keyword evidence="1" id="KW-0472">Membrane</keyword>
<dbReference type="RefSeq" id="WP_206822707.1">
    <property type="nucleotide sequence ID" value="NZ_CP063379.1"/>
</dbReference>
<dbReference type="Proteomes" id="UP000664385">
    <property type="component" value="Unassembled WGS sequence"/>
</dbReference>
<keyword evidence="1" id="KW-1133">Transmembrane helix</keyword>
<organism evidence="2 3">
    <name type="scientific">Microbacterium esteraromaticum</name>
    <dbReference type="NCBI Taxonomy" id="57043"/>
    <lineage>
        <taxon>Bacteria</taxon>
        <taxon>Bacillati</taxon>
        <taxon>Actinomycetota</taxon>
        <taxon>Actinomycetes</taxon>
        <taxon>Micrococcales</taxon>
        <taxon>Microbacteriaceae</taxon>
        <taxon>Microbacterium</taxon>
    </lineage>
</organism>
<evidence type="ECO:0000256" key="1">
    <source>
        <dbReference type="SAM" id="Phobius"/>
    </source>
</evidence>
<reference evidence="2" key="1">
    <citation type="submission" date="2020-12" db="EMBL/GenBank/DDBJ databases">
        <title>PHA producing bacteria isolated from mangrove.</title>
        <authorList>
            <person name="Zheng W."/>
            <person name="Yu S."/>
            <person name="Huang Y."/>
        </authorList>
    </citation>
    <scope>NUCLEOTIDE SEQUENCE</scope>
    <source>
        <strain evidence="2">GN8-5</strain>
    </source>
</reference>
<sequence length="62" mass="7048">MLFATSALVFGPPEWLFTGFMAMLILGIAGLMSYVRVKRERHALERMHRFGGVSAVRGDRHR</sequence>
<name>A0A939DTX4_9MICO</name>